<dbReference type="InterPro" id="IPR046532">
    <property type="entry name" value="DUF6597"/>
</dbReference>
<keyword evidence="6" id="KW-1185">Reference proteome</keyword>
<evidence type="ECO:0000313" key="6">
    <source>
        <dbReference type="Proteomes" id="UP000533637"/>
    </source>
</evidence>
<dbReference type="SMART" id="SM00342">
    <property type="entry name" value="HTH_ARAC"/>
    <property type="match status" value="1"/>
</dbReference>
<evidence type="ECO:0000256" key="3">
    <source>
        <dbReference type="ARBA" id="ARBA00023163"/>
    </source>
</evidence>
<dbReference type="InterPro" id="IPR050204">
    <property type="entry name" value="AraC_XylS_family_regulators"/>
</dbReference>
<feature type="domain" description="HTH araC/xylS-type" evidence="4">
    <location>
        <begin position="156"/>
        <end position="255"/>
    </location>
</feature>
<protein>
    <submittedName>
        <fullName evidence="5">AraC-like DNA-binding protein</fullName>
    </submittedName>
</protein>
<sequence length="277" mass="31552">MNKFKVIQPSGLLAPYVKQYWFLRMEDVVRSSQRLVPLGCVALSFHRGNFAYSSQEKGCLPRSHLYGITAGYTDLVFSGCIDFISIVFQPAGTCRFFLISPGELKDRQTSLDVLDDPELLELEQRLNETADDLACVGLIEKFLFSRMCRFGKQDDKRIHAVIDAIRQGNTDVDSLAQTACLSYKQFKRVFSEKIGANPKDFLQIVRFQKLHHLMQLHTSMTLAELAYECGYYDKSHLIKELKDFSGFTPAQLFNACEPVYSGYHGLFRSAFIDLPPE</sequence>
<dbReference type="PROSITE" id="PS01124">
    <property type="entry name" value="HTH_ARAC_FAMILY_2"/>
    <property type="match status" value="1"/>
</dbReference>
<gene>
    <name evidence="5" type="ORF">GGQ57_003454</name>
</gene>
<dbReference type="Proteomes" id="UP000533637">
    <property type="component" value="Unassembled WGS sequence"/>
</dbReference>
<evidence type="ECO:0000256" key="2">
    <source>
        <dbReference type="ARBA" id="ARBA00023125"/>
    </source>
</evidence>
<dbReference type="Gene3D" id="1.10.10.60">
    <property type="entry name" value="Homeodomain-like"/>
    <property type="match status" value="1"/>
</dbReference>
<keyword evidence="1" id="KW-0805">Transcription regulation</keyword>
<evidence type="ECO:0000256" key="1">
    <source>
        <dbReference type="ARBA" id="ARBA00023015"/>
    </source>
</evidence>
<proteinExistence type="predicted"/>
<reference evidence="5 6" key="1">
    <citation type="submission" date="2020-08" db="EMBL/GenBank/DDBJ databases">
        <title>Genomic Encyclopedia of Type Strains, Phase IV (KMG-IV): sequencing the most valuable type-strain genomes for metagenomic binning, comparative biology and taxonomic classification.</title>
        <authorList>
            <person name="Goeker M."/>
        </authorList>
    </citation>
    <scope>NUCLEOTIDE SEQUENCE [LARGE SCALE GENOMIC DNA]</scope>
    <source>
        <strain evidence="5 6">DSM 102983</strain>
    </source>
</reference>
<organism evidence="5 6">
    <name type="scientific">Parabacteroides faecis</name>
    <dbReference type="NCBI Taxonomy" id="1217282"/>
    <lineage>
        <taxon>Bacteria</taxon>
        <taxon>Pseudomonadati</taxon>
        <taxon>Bacteroidota</taxon>
        <taxon>Bacteroidia</taxon>
        <taxon>Bacteroidales</taxon>
        <taxon>Tannerellaceae</taxon>
        <taxon>Parabacteroides</taxon>
    </lineage>
</organism>
<keyword evidence="3" id="KW-0804">Transcription</keyword>
<dbReference type="Pfam" id="PF20240">
    <property type="entry name" value="DUF6597"/>
    <property type="match status" value="1"/>
</dbReference>
<name>A0ABR6KPV3_9BACT</name>
<dbReference type="SUPFAM" id="SSF46689">
    <property type="entry name" value="Homeodomain-like"/>
    <property type="match status" value="2"/>
</dbReference>
<dbReference type="EMBL" id="JACHOC010000007">
    <property type="protein sequence ID" value="MBB4623538.1"/>
    <property type="molecule type" value="Genomic_DNA"/>
</dbReference>
<dbReference type="PANTHER" id="PTHR46796">
    <property type="entry name" value="HTH-TYPE TRANSCRIPTIONAL ACTIVATOR RHAS-RELATED"/>
    <property type="match status" value="1"/>
</dbReference>
<dbReference type="PANTHER" id="PTHR46796:SF13">
    <property type="entry name" value="HTH-TYPE TRANSCRIPTIONAL ACTIVATOR RHAS"/>
    <property type="match status" value="1"/>
</dbReference>
<accession>A0ABR6KPV3</accession>
<evidence type="ECO:0000259" key="4">
    <source>
        <dbReference type="PROSITE" id="PS01124"/>
    </source>
</evidence>
<dbReference type="RefSeq" id="WP_183671603.1">
    <property type="nucleotide sequence ID" value="NZ_BMPB01000008.1"/>
</dbReference>
<evidence type="ECO:0000313" key="5">
    <source>
        <dbReference type="EMBL" id="MBB4623538.1"/>
    </source>
</evidence>
<dbReference type="Pfam" id="PF12833">
    <property type="entry name" value="HTH_18"/>
    <property type="match status" value="1"/>
</dbReference>
<dbReference type="InterPro" id="IPR009057">
    <property type="entry name" value="Homeodomain-like_sf"/>
</dbReference>
<dbReference type="InterPro" id="IPR018060">
    <property type="entry name" value="HTH_AraC"/>
</dbReference>
<comment type="caution">
    <text evidence="5">The sequence shown here is derived from an EMBL/GenBank/DDBJ whole genome shotgun (WGS) entry which is preliminary data.</text>
</comment>
<keyword evidence="2" id="KW-0238">DNA-binding</keyword>